<comment type="subcellular location">
    <subcellularLocation>
        <location evidence="1">Nucleus</location>
    </subcellularLocation>
</comment>
<protein>
    <submittedName>
        <fullName evidence="4">Uncharacterized protein</fullName>
    </submittedName>
</protein>
<name>A0ABP1BQ41_9BRYO</name>
<evidence type="ECO:0000256" key="3">
    <source>
        <dbReference type="SAM" id="MobiDB-lite"/>
    </source>
</evidence>
<evidence type="ECO:0000313" key="5">
    <source>
        <dbReference type="Proteomes" id="UP001497522"/>
    </source>
</evidence>
<evidence type="ECO:0000313" key="4">
    <source>
        <dbReference type="EMBL" id="CAK9878110.1"/>
    </source>
</evidence>
<feature type="region of interest" description="Disordered" evidence="3">
    <location>
        <begin position="1449"/>
        <end position="1474"/>
    </location>
</feature>
<evidence type="ECO:0000256" key="2">
    <source>
        <dbReference type="ARBA" id="ARBA00023242"/>
    </source>
</evidence>
<feature type="region of interest" description="Disordered" evidence="3">
    <location>
        <begin position="545"/>
        <end position="575"/>
    </location>
</feature>
<organism evidence="4 5">
    <name type="scientific">Sphagnum jensenii</name>
    <dbReference type="NCBI Taxonomy" id="128206"/>
    <lineage>
        <taxon>Eukaryota</taxon>
        <taxon>Viridiplantae</taxon>
        <taxon>Streptophyta</taxon>
        <taxon>Embryophyta</taxon>
        <taxon>Bryophyta</taxon>
        <taxon>Sphagnophytina</taxon>
        <taxon>Sphagnopsida</taxon>
        <taxon>Sphagnales</taxon>
        <taxon>Sphagnaceae</taxon>
        <taxon>Sphagnum</taxon>
    </lineage>
</organism>
<gene>
    <name evidence="4" type="ORF">CSSPJE1EN2_LOCUS19935</name>
</gene>
<dbReference type="PROSITE" id="PS51542">
    <property type="entry name" value="FYRN"/>
    <property type="match status" value="1"/>
</dbReference>
<dbReference type="Proteomes" id="UP001497522">
    <property type="component" value="Chromosome 6"/>
</dbReference>
<evidence type="ECO:0000256" key="1">
    <source>
        <dbReference type="ARBA" id="ARBA00004123"/>
    </source>
</evidence>
<feature type="compositionally biased region" description="Polar residues" evidence="3">
    <location>
        <begin position="161"/>
        <end position="181"/>
    </location>
</feature>
<keyword evidence="5" id="KW-1185">Reference proteome</keyword>
<feature type="region of interest" description="Disordered" evidence="3">
    <location>
        <begin position="186"/>
        <end position="205"/>
    </location>
</feature>
<feature type="compositionally biased region" description="Polar residues" evidence="3">
    <location>
        <begin position="546"/>
        <end position="555"/>
    </location>
</feature>
<dbReference type="Pfam" id="PF05965">
    <property type="entry name" value="FYRC"/>
    <property type="match status" value="1"/>
</dbReference>
<accession>A0ABP1BQ41</accession>
<dbReference type="InterPro" id="IPR040092">
    <property type="entry name" value="TBRG1"/>
</dbReference>
<dbReference type="SUPFAM" id="SSF50978">
    <property type="entry name" value="WD40 repeat-like"/>
    <property type="match status" value="1"/>
</dbReference>
<dbReference type="PANTHER" id="PTHR22715:SF1">
    <property type="entry name" value="DNA BINDING PROTEIN"/>
    <property type="match status" value="1"/>
</dbReference>
<dbReference type="Gene3D" id="2.130.10.10">
    <property type="entry name" value="YVTN repeat-like/Quinoprotein amine dehydrogenase"/>
    <property type="match status" value="1"/>
</dbReference>
<dbReference type="InterPro" id="IPR036322">
    <property type="entry name" value="WD40_repeat_dom_sf"/>
</dbReference>
<dbReference type="EMBL" id="OZ023707">
    <property type="protein sequence ID" value="CAK9878110.1"/>
    <property type="molecule type" value="Genomic_DNA"/>
</dbReference>
<dbReference type="PANTHER" id="PTHR22715">
    <property type="entry name" value="TRANSFORMING GROWTH FACTOR BETA REGULATED GENE 1"/>
    <property type="match status" value="1"/>
</dbReference>
<dbReference type="InterPro" id="IPR015943">
    <property type="entry name" value="WD40/YVTN_repeat-like_dom_sf"/>
</dbReference>
<dbReference type="Gene3D" id="3.30.160.360">
    <property type="match status" value="1"/>
</dbReference>
<proteinExistence type="predicted"/>
<dbReference type="InterPro" id="IPR003888">
    <property type="entry name" value="FYrich_N"/>
</dbReference>
<feature type="compositionally biased region" description="Polar residues" evidence="3">
    <location>
        <begin position="1450"/>
        <end position="1465"/>
    </location>
</feature>
<keyword evidence="2" id="KW-0539">Nucleus</keyword>
<sequence length="1784" mass="193244">MSMAKSGGRTQHDNLEIESMGTLYKGEWEKKYWSCSRGKERHPYPVGYKATRRHGGHNYSMEIGKGMRGPLFSVSCEEGLSSSGNSTTVVWDNMLRKKHVGAKKLHSAIDGSELFGFTNPTVQRLFQDLVAAEEAPKSGKSLNETISTTEDSSIACRVTPAISSRKQQGQGSPQESLQINPRQLEGVVSEGSNEKQTEVKSTVRVQKGLKPSRQINILPNASDQVLECSQEDVTRDALFVPSIEVTTIENNPNTKRNSLESNTMGKSLESIDTVYEGRTSRDHLTSNTEMSEEPNWMKETAKYGKEVLQYKRRSQGRVEKEVVKQSAQKAIVSSVGHGAGMSSQPKLHTVKGKGSHETKALTLIKKQPLQEATISSPGQFLLPTSDAKLEDFNLHSVTKKQKVGSQAREPPEQQLNSNEVGVHRDTTEGMVEGTSLRETNVVSSRVECHVDIATSMPVLECQKNSCNSMNLVHDHSTPERQVQLLPQKSVAVAANKSPRTTAAPDPLVVEEGKQPKTADKLKRMQLARPSKRSKAKFCEPAVTTPGGINSYQAPSDSMHEKRQDPSCFPQTPSPEASKAPLCPESCIPHAGGVRSVVEDGAHMILEASRLTGEHLSTSQRCKVKLSEPLVIPDTAKLTEFAASTTGMHVKDPEVPVRNASPLPDAESFATTGDSVGEPHKHDNFKGAQAGILARANKRSQSGADVKGEETKLALEIWDRDQGLSMKKVKKDGESCELLTSLPSNLVNKVNGENNVSEDKSQCMPAVCQAGSRELEGLVSLKPEGSETQCGNSIPEHIFGRNHLEVAVTLPSDTRVDSLSDALEVPEIVSIHDVCNGVSMHSVDSETLAMSRKAKGQASSVRNTIWDGHNAASLQQKDGTDLKEITATMDSFGVDLAIGISKDQRAACCSAEDFLGLKTMDNGDCKLLEDPQPLGANQEAGQCTTSEGSFKFSAVCIPSSLTAVKNPDPVVVVSECRKEDASNDEHMTDVTDGRLMVSGARTVLPLNYEVDLDAETEEEKNSPAQGVKSPAPTCVQPEEIIETSQALFNSGDSMGNGEYSMGTNVTNYMVELLFPQTAPLLDAGLTKKRKQYSDNHPSVTAPTHRTAAEEVCVKHDDSAATDVNLDTKNMPRKKPICQLQQEVQYEDYRELELETPCARPSSTSECPERHEVNTLQPAVTQNHQTEEKGSHSAVELHGILLLKDSVGDKDGHMSSRLIGSTMQALIVEEQESKQQSMEMVKEIKRDCMPGSPEAPQLKEGIGLGPPSNKEAGSIEAEATEDQKSLLTPEKAVRKAVNDEDISVPAAGLDHEGLPSGFEGVVRPSDILEPVGAFGHPAPVRAVILNVLGTTVHLCVCCGSLEDHKRLLFVHKLDVQDVCNVAASLLGVVETELCHDDDATPSAEFAIEESAICFTPDGQELIMLDCFQLPESSLGESMQLRRKIYSPLKKISTPQQNGCPATANGSSKDGGHQSKGAHNVKVVSFKEGTKVRATLRCKQKLRCLVVPGANTLIGAGDKSYIQCWKMDTSWRKCEESFTLPSPSYQGEQFDSISQLLVVPGLPHLIFGCHHSGSFAIWDYIKGTLLSASQTPDYCVHRAQLLELPHDVEQSKSKAVSPMCLVKNPSTTLGFAAKNLLGDVKQGPSDIPIIHLLVMASPREDDFNFYLEESDTLGFEEACTTADPDISKRRPLLPGSCRMGIMRDNHVAIGIPLETKASAATTLGRYGVMGTTEGELYIWEIVTGEKVGVFPELQGSPITCIAAHPVGSVLAAAGIENLVVVYAKGGS</sequence>
<dbReference type="InterPro" id="IPR003889">
    <property type="entry name" value="FYrich_C"/>
</dbReference>
<feature type="region of interest" description="Disordered" evidence="3">
    <location>
        <begin position="134"/>
        <end position="181"/>
    </location>
</feature>
<feature type="region of interest" description="Disordered" evidence="3">
    <location>
        <begin position="1250"/>
        <end position="1282"/>
    </location>
</feature>
<feature type="compositionally biased region" description="Polar residues" evidence="3">
    <location>
        <begin position="140"/>
        <end position="152"/>
    </location>
</feature>
<dbReference type="PROSITE" id="PS51543">
    <property type="entry name" value="FYRC"/>
    <property type="match status" value="1"/>
</dbReference>
<reference evidence="4" key="1">
    <citation type="submission" date="2024-03" db="EMBL/GenBank/DDBJ databases">
        <authorList>
            <consortium name="ELIXIR-Norway"/>
            <consortium name="Elixir Norway"/>
        </authorList>
    </citation>
    <scope>NUCLEOTIDE SEQUENCE</scope>
</reference>